<evidence type="ECO:0008006" key="3">
    <source>
        <dbReference type="Google" id="ProtNLM"/>
    </source>
</evidence>
<reference evidence="1 2" key="2">
    <citation type="submission" date="2016-08" db="EMBL/GenBank/DDBJ databases">
        <title>Pervasive Adenine N6-methylation of Active Genes in Fungi.</title>
        <authorList>
            <consortium name="DOE Joint Genome Institute"/>
            <person name="Mondo S.J."/>
            <person name="Dannebaum R.O."/>
            <person name="Kuo R.C."/>
            <person name="Labutti K."/>
            <person name="Haridas S."/>
            <person name="Kuo A."/>
            <person name="Salamov A."/>
            <person name="Ahrendt S.R."/>
            <person name="Lipzen A."/>
            <person name="Sullivan W."/>
            <person name="Andreopoulos W.B."/>
            <person name="Clum A."/>
            <person name="Lindquist E."/>
            <person name="Daum C."/>
            <person name="Ramamoorthy G.K."/>
            <person name="Gryganskyi A."/>
            <person name="Culley D."/>
            <person name="Magnuson J.K."/>
            <person name="James T.Y."/>
            <person name="O'Malley M.A."/>
            <person name="Stajich J.E."/>
            <person name="Spatafora J.W."/>
            <person name="Visel A."/>
            <person name="Grigoriev I.V."/>
        </authorList>
    </citation>
    <scope>NUCLEOTIDE SEQUENCE [LARGE SCALE GENOMIC DNA]</scope>
    <source>
        <strain evidence="1 2">S4</strain>
    </source>
</reference>
<dbReference type="Proteomes" id="UP000193944">
    <property type="component" value="Unassembled WGS sequence"/>
</dbReference>
<dbReference type="OrthoDB" id="10515394at2759"/>
<evidence type="ECO:0000313" key="1">
    <source>
        <dbReference type="EMBL" id="ORX80087.1"/>
    </source>
</evidence>
<evidence type="ECO:0000313" key="2">
    <source>
        <dbReference type="Proteomes" id="UP000193944"/>
    </source>
</evidence>
<proteinExistence type="predicted"/>
<keyword evidence="2" id="KW-1185">Reference proteome</keyword>
<name>A0A1Y1X2Q7_9FUNG</name>
<organism evidence="1 2">
    <name type="scientific">Anaeromyces robustus</name>
    <dbReference type="NCBI Taxonomy" id="1754192"/>
    <lineage>
        <taxon>Eukaryota</taxon>
        <taxon>Fungi</taxon>
        <taxon>Fungi incertae sedis</taxon>
        <taxon>Chytridiomycota</taxon>
        <taxon>Chytridiomycota incertae sedis</taxon>
        <taxon>Neocallimastigomycetes</taxon>
        <taxon>Neocallimastigales</taxon>
        <taxon>Neocallimastigaceae</taxon>
        <taxon>Anaeromyces</taxon>
    </lineage>
</organism>
<gene>
    <name evidence="1" type="ORF">BCR32DRAFT_26408</name>
</gene>
<reference evidence="1 2" key="1">
    <citation type="submission" date="2016-08" db="EMBL/GenBank/DDBJ databases">
        <title>A Parts List for Fungal Cellulosomes Revealed by Comparative Genomics.</title>
        <authorList>
            <consortium name="DOE Joint Genome Institute"/>
            <person name="Haitjema C.H."/>
            <person name="Gilmore S.P."/>
            <person name="Henske J.K."/>
            <person name="Solomon K.V."/>
            <person name="De Groot R."/>
            <person name="Kuo A."/>
            <person name="Mondo S.J."/>
            <person name="Salamov A.A."/>
            <person name="Labutti K."/>
            <person name="Zhao Z."/>
            <person name="Chiniquy J."/>
            <person name="Barry K."/>
            <person name="Brewer H.M."/>
            <person name="Purvine S.O."/>
            <person name="Wright A.T."/>
            <person name="Boxma B."/>
            <person name="Van Alen T."/>
            <person name="Hackstein J.H."/>
            <person name="Baker S.E."/>
            <person name="Grigoriev I.V."/>
            <person name="O'Malley M.A."/>
        </authorList>
    </citation>
    <scope>NUCLEOTIDE SEQUENCE [LARGE SCALE GENOMIC DNA]</scope>
    <source>
        <strain evidence="1 2">S4</strain>
    </source>
</reference>
<accession>A0A1Y1X2Q7</accession>
<protein>
    <recommendedName>
        <fullName evidence="3">Periplasmic binding protein-like II</fullName>
    </recommendedName>
</protein>
<sequence length="143" mass="16396">MIIWNIFVIIQLLFFIGVIKALSLNALAFSKNGASELYLPLITQFNDYAKENGYNINLHLNLFSELNSTALVTDYESMIDSVFRRKSSKYDLVFFDNIYTARFGPHLLNILDKLPKEHIDLYRNGIASRSCVHNGEWVGLVCN</sequence>
<dbReference type="EMBL" id="MCFG01000156">
    <property type="protein sequence ID" value="ORX80087.1"/>
    <property type="molecule type" value="Genomic_DNA"/>
</dbReference>
<comment type="caution">
    <text evidence="1">The sequence shown here is derived from an EMBL/GenBank/DDBJ whole genome shotgun (WGS) entry which is preliminary data.</text>
</comment>
<dbReference type="AlphaFoldDB" id="A0A1Y1X2Q7"/>